<evidence type="ECO:0000256" key="17">
    <source>
        <dbReference type="ARBA" id="ARBA00030682"/>
    </source>
</evidence>
<dbReference type="PROSITE" id="PS51462">
    <property type="entry name" value="NUDIX"/>
    <property type="match status" value="1"/>
</dbReference>
<dbReference type="Pfam" id="PF00293">
    <property type="entry name" value="NUDIX"/>
    <property type="match status" value="1"/>
</dbReference>
<protein>
    <recommendedName>
        <fullName evidence="14">Oxidized purine nucleoside triphosphate hydrolase</fullName>
        <ecNumber evidence="13">3.6.1.56</ecNumber>
    </recommendedName>
    <alternativeName>
        <fullName evidence="18">2-hydroxy-dATP diphosphatase</fullName>
    </alternativeName>
    <alternativeName>
        <fullName evidence="17">7,8-dihydro-8-oxoguanine triphosphatase</fullName>
    </alternativeName>
    <alternativeName>
        <fullName evidence="16">8-oxo-dGTPase</fullName>
    </alternativeName>
    <alternativeName>
        <fullName evidence="19">Methylated purine nucleoside triphosphate hydrolase</fullName>
    </alternativeName>
    <alternativeName>
        <fullName evidence="15">Nucleoside diphosphate-linked moiety X motif 1</fullName>
    </alternativeName>
</protein>
<dbReference type="PRINTS" id="PR01403">
    <property type="entry name" value="8OXTPHPHTASE"/>
</dbReference>
<evidence type="ECO:0000256" key="6">
    <source>
        <dbReference type="ARBA" id="ARBA00022801"/>
    </source>
</evidence>
<comment type="catalytic activity">
    <reaction evidence="10">
        <text>2-oxo-dATP + H2O = 2-oxo-dAMP + diphosphate + H(+)</text>
        <dbReference type="Rhea" id="RHEA:31583"/>
        <dbReference type="ChEBI" id="CHEBI:15377"/>
        <dbReference type="ChEBI" id="CHEBI:15378"/>
        <dbReference type="ChEBI" id="CHEBI:33019"/>
        <dbReference type="ChEBI" id="CHEBI:63212"/>
        <dbReference type="ChEBI" id="CHEBI:77897"/>
        <dbReference type="EC" id="3.6.1.56"/>
    </reaction>
    <physiologicalReaction direction="left-to-right" evidence="10">
        <dbReference type="Rhea" id="RHEA:31584"/>
    </physiologicalReaction>
</comment>
<comment type="catalytic activity">
    <reaction evidence="21">
        <text>O(6)-methyl-dGTP + H2O = O(6)-methyl-dGMP + diphosphate + H(+)</text>
        <dbReference type="Rhea" id="RHEA:67600"/>
        <dbReference type="ChEBI" id="CHEBI:15377"/>
        <dbReference type="ChEBI" id="CHEBI:15378"/>
        <dbReference type="ChEBI" id="CHEBI:33019"/>
        <dbReference type="ChEBI" id="CHEBI:169974"/>
        <dbReference type="ChEBI" id="CHEBI:169975"/>
    </reaction>
    <physiologicalReaction direction="left-to-right" evidence="21">
        <dbReference type="Rhea" id="RHEA:67601"/>
    </physiologicalReaction>
</comment>
<evidence type="ECO:0000256" key="22">
    <source>
        <dbReference type="ARBA" id="ARBA00049032"/>
    </source>
</evidence>
<dbReference type="EMBL" id="JAVRJZ010000110">
    <property type="protein sequence ID" value="KAK2703231.1"/>
    <property type="molecule type" value="Genomic_DNA"/>
</dbReference>
<dbReference type="GO" id="GO:0046872">
    <property type="term" value="F:metal ion binding"/>
    <property type="evidence" value="ECO:0007669"/>
    <property type="project" value="UniProtKB-KW"/>
</dbReference>
<comment type="caution">
    <text evidence="25">The sequence shown here is derived from an EMBL/GenBank/DDBJ whole genome shotgun (WGS) entry which is preliminary data.</text>
</comment>
<evidence type="ECO:0000256" key="23">
    <source>
        <dbReference type="ARBA" id="ARBA00053094"/>
    </source>
</evidence>
<comment type="subcellular location">
    <subcellularLocation>
        <location evidence="2">Nucleus</location>
    </subcellularLocation>
</comment>
<evidence type="ECO:0000256" key="11">
    <source>
        <dbReference type="ARBA" id="ARBA00024486"/>
    </source>
</evidence>
<dbReference type="PROSITE" id="PS00893">
    <property type="entry name" value="NUDIX_BOX"/>
    <property type="match status" value="1"/>
</dbReference>
<dbReference type="GO" id="GO:0008828">
    <property type="term" value="F:dATP diphosphatase activity"/>
    <property type="evidence" value="ECO:0007669"/>
    <property type="project" value="UniProtKB-EC"/>
</dbReference>
<evidence type="ECO:0000256" key="16">
    <source>
        <dbReference type="ARBA" id="ARBA00030634"/>
    </source>
</evidence>
<comment type="function">
    <text evidence="23">Oxidized purine nucleoside triphosphate hydrolase which is a prominent sanitizer of the oxidized nucleotide pool. Catalyzes the hydrolysis of 2-oxo-dATP (2-hydroxy-dATP) into 2-oxo-dAMP. Also has a significant hydrolase activity toward 2-oxo-ATP, 8-oxo-dGTP and 8-oxo-dATP. Through the hydrolysis of oxidized purine nucleoside triphosphates, prevents their incorporation into DNA and the subsequent transversions A:T to C:G and G:C to T:A. Also catalyzes the hydrolysis of methylated purine nucleoside triphosphate preventing their integration into DNA. Through this antimutagenic activity protects cells from oxidative stress.</text>
</comment>
<keyword evidence="8" id="KW-0539">Nucleus</keyword>
<dbReference type="GO" id="GO:0042262">
    <property type="term" value="P:DNA protection"/>
    <property type="evidence" value="ECO:0007669"/>
    <property type="project" value="InterPro"/>
</dbReference>
<keyword evidence="6" id="KW-0378">Hydrolase</keyword>
<comment type="subunit">
    <text evidence="4">Monomer.</text>
</comment>
<evidence type="ECO:0000256" key="10">
    <source>
        <dbReference type="ARBA" id="ARBA00024459"/>
    </source>
</evidence>
<comment type="cofactor">
    <cofactor evidence="1">
        <name>Mg(2+)</name>
        <dbReference type="ChEBI" id="CHEBI:18420"/>
    </cofactor>
</comment>
<dbReference type="Proteomes" id="UP001187531">
    <property type="component" value="Unassembled WGS sequence"/>
</dbReference>
<dbReference type="EMBL" id="JAVRJZ010000110">
    <property type="protein sequence ID" value="KAK2703232.1"/>
    <property type="molecule type" value="Genomic_DNA"/>
</dbReference>
<proteinExistence type="inferred from homology"/>
<evidence type="ECO:0000256" key="20">
    <source>
        <dbReference type="ARBA" id="ARBA00048002"/>
    </source>
</evidence>
<dbReference type="PANTHER" id="PTHR43758:SF2">
    <property type="entry name" value="OXIDIZED PURINE NUCLEOSIDE TRIPHOSPHATE HYDROLASE"/>
    <property type="match status" value="1"/>
</dbReference>
<evidence type="ECO:0000256" key="9">
    <source>
        <dbReference type="ARBA" id="ARBA00024448"/>
    </source>
</evidence>
<evidence type="ECO:0000256" key="18">
    <source>
        <dbReference type="ARBA" id="ARBA00031927"/>
    </source>
</evidence>
<accession>A0AA88HCV4</accession>
<dbReference type="InterPro" id="IPR003563">
    <property type="entry name" value="8ODP"/>
</dbReference>
<dbReference type="CDD" id="cd03427">
    <property type="entry name" value="NUDIX_MTH1_Nudt1"/>
    <property type="match status" value="1"/>
</dbReference>
<dbReference type="AlphaFoldDB" id="A0AA88HCV4"/>
<evidence type="ECO:0000256" key="14">
    <source>
        <dbReference type="ARBA" id="ARBA00026218"/>
    </source>
</evidence>
<dbReference type="EC" id="3.6.1.56" evidence="13"/>
<evidence type="ECO:0000256" key="7">
    <source>
        <dbReference type="ARBA" id="ARBA00022842"/>
    </source>
</evidence>
<evidence type="ECO:0000259" key="24">
    <source>
        <dbReference type="PROSITE" id="PS51462"/>
    </source>
</evidence>
<dbReference type="InterPro" id="IPR015797">
    <property type="entry name" value="NUDIX_hydrolase-like_dom_sf"/>
</dbReference>
<sequence length="160" mass="18622">MAKIPKKVLTLAFIRRDDQILLGRKKRGFGEGKWNGFGGKVDLDETISDAAVREVREECGLLVTNLKKLGVIDFEFVGDPVILNVHVFSTVDFTGNVTESEEMSPQWYKVHEVPFEKMWKDDPHWFPYMLDNKKFNAYFLFEGHEKIISHWIKEVESLDE</sequence>
<keyword evidence="26" id="KW-1185">Reference proteome</keyword>
<dbReference type="GO" id="GO:0008413">
    <property type="term" value="F:8-oxo-7,8-dihydroguanosine triphosphate pyrophosphatase activity"/>
    <property type="evidence" value="ECO:0007669"/>
    <property type="project" value="InterPro"/>
</dbReference>
<dbReference type="InterPro" id="IPR000086">
    <property type="entry name" value="NUDIX_hydrolase_dom"/>
</dbReference>
<evidence type="ECO:0000256" key="19">
    <source>
        <dbReference type="ARBA" id="ARBA00032071"/>
    </source>
</evidence>
<evidence type="ECO:0000256" key="1">
    <source>
        <dbReference type="ARBA" id="ARBA00001946"/>
    </source>
</evidence>
<evidence type="ECO:0000313" key="26">
    <source>
        <dbReference type="Proteomes" id="UP001187531"/>
    </source>
</evidence>
<evidence type="ECO:0000256" key="12">
    <source>
        <dbReference type="ARBA" id="ARBA00024596"/>
    </source>
</evidence>
<name>A0AA88HCV4_ARTSF</name>
<keyword evidence="5" id="KW-0479">Metal-binding</keyword>
<dbReference type="GO" id="GO:0005634">
    <property type="term" value="C:nucleus"/>
    <property type="evidence" value="ECO:0007669"/>
    <property type="project" value="UniProtKB-SubCell"/>
</dbReference>
<evidence type="ECO:0000256" key="21">
    <source>
        <dbReference type="ARBA" id="ARBA00048894"/>
    </source>
</evidence>
<evidence type="ECO:0000313" key="25">
    <source>
        <dbReference type="EMBL" id="KAK2703231.1"/>
    </source>
</evidence>
<evidence type="ECO:0000256" key="13">
    <source>
        <dbReference type="ARBA" id="ARBA00026103"/>
    </source>
</evidence>
<comment type="catalytic activity">
    <reaction evidence="9">
        <text>8-oxo-dATP + H2O = 8-oxo-dAMP + diphosphate + H(+)</text>
        <dbReference type="Rhea" id="RHEA:65396"/>
        <dbReference type="ChEBI" id="CHEBI:15377"/>
        <dbReference type="ChEBI" id="CHEBI:15378"/>
        <dbReference type="ChEBI" id="CHEBI:33019"/>
        <dbReference type="ChEBI" id="CHEBI:71361"/>
        <dbReference type="ChEBI" id="CHEBI:172871"/>
    </reaction>
    <physiologicalReaction direction="left-to-right" evidence="9">
        <dbReference type="Rhea" id="RHEA:65397"/>
    </physiologicalReaction>
</comment>
<comment type="catalytic activity">
    <reaction evidence="11">
        <text>8-oxo-dGTP + H2O = 8-oxo-dGMP + diphosphate + H(+)</text>
        <dbReference type="Rhea" id="RHEA:31575"/>
        <dbReference type="ChEBI" id="CHEBI:15377"/>
        <dbReference type="ChEBI" id="CHEBI:15378"/>
        <dbReference type="ChEBI" id="CHEBI:33019"/>
        <dbReference type="ChEBI" id="CHEBI:63224"/>
        <dbReference type="ChEBI" id="CHEBI:77896"/>
    </reaction>
    <physiologicalReaction direction="left-to-right" evidence="11">
        <dbReference type="Rhea" id="RHEA:31576"/>
    </physiologicalReaction>
</comment>
<comment type="similarity">
    <text evidence="3">Belongs to the Nudix hydrolase family.</text>
</comment>
<dbReference type="InterPro" id="IPR020084">
    <property type="entry name" value="NUDIX_hydrolase_CS"/>
</dbReference>
<reference evidence="25" key="1">
    <citation type="submission" date="2023-07" db="EMBL/GenBank/DDBJ databases">
        <title>Chromosome-level genome assembly of Artemia franciscana.</title>
        <authorList>
            <person name="Jo E."/>
        </authorList>
    </citation>
    <scope>NUCLEOTIDE SEQUENCE</scope>
    <source>
        <tissue evidence="25">Whole body</tissue>
    </source>
</reference>
<organism evidence="25 26">
    <name type="scientific">Artemia franciscana</name>
    <name type="common">Brine shrimp</name>
    <name type="synonym">Artemia sanfranciscana</name>
    <dbReference type="NCBI Taxonomy" id="6661"/>
    <lineage>
        <taxon>Eukaryota</taxon>
        <taxon>Metazoa</taxon>
        <taxon>Ecdysozoa</taxon>
        <taxon>Arthropoda</taxon>
        <taxon>Crustacea</taxon>
        <taxon>Branchiopoda</taxon>
        <taxon>Anostraca</taxon>
        <taxon>Artemiidae</taxon>
        <taxon>Artemia</taxon>
    </lineage>
</organism>
<dbReference type="PANTHER" id="PTHR43758">
    <property type="entry name" value="7,8-DIHYDRO-8-OXOGUANINE TRIPHOSPHATASE"/>
    <property type="match status" value="1"/>
</dbReference>
<evidence type="ECO:0000256" key="8">
    <source>
        <dbReference type="ARBA" id="ARBA00023242"/>
    </source>
</evidence>
<comment type="catalytic activity">
    <reaction evidence="12">
        <text>2-oxo-ATP + H2O = 2-oxo-AMP + diphosphate + H(+)</text>
        <dbReference type="Rhea" id="RHEA:67392"/>
        <dbReference type="ChEBI" id="CHEBI:15377"/>
        <dbReference type="ChEBI" id="CHEBI:15378"/>
        <dbReference type="ChEBI" id="CHEBI:33019"/>
        <dbReference type="ChEBI" id="CHEBI:71395"/>
        <dbReference type="ChEBI" id="CHEBI:172878"/>
    </reaction>
    <physiologicalReaction direction="left-to-right" evidence="12">
        <dbReference type="Rhea" id="RHEA:67393"/>
    </physiologicalReaction>
</comment>
<evidence type="ECO:0000256" key="3">
    <source>
        <dbReference type="ARBA" id="ARBA00005582"/>
    </source>
</evidence>
<feature type="domain" description="Nudix hydrolase" evidence="24">
    <location>
        <begin position="5"/>
        <end position="134"/>
    </location>
</feature>
<evidence type="ECO:0000256" key="4">
    <source>
        <dbReference type="ARBA" id="ARBA00011245"/>
    </source>
</evidence>
<comment type="catalytic activity">
    <reaction evidence="20">
        <text>N(6)-methyl-ATP + H2O = N(6)-methyl-AMP + diphosphate + H(+)</text>
        <dbReference type="Rhea" id="RHEA:67608"/>
        <dbReference type="ChEBI" id="CHEBI:15377"/>
        <dbReference type="ChEBI" id="CHEBI:15378"/>
        <dbReference type="ChEBI" id="CHEBI:33019"/>
        <dbReference type="ChEBI" id="CHEBI:144842"/>
        <dbReference type="ChEBI" id="CHEBI:172873"/>
    </reaction>
    <physiologicalReaction direction="left-to-right" evidence="20">
        <dbReference type="Rhea" id="RHEA:67609"/>
    </physiologicalReaction>
</comment>
<comment type="catalytic activity">
    <reaction evidence="22">
        <text>N(6)-methyl-dATP + H2O = N(6)-methyl-dAMP + diphosphate + H(+)</text>
        <dbReference type="Rhea" id="RHEA:67604"/>
        <dbReference type="ChEBI" id="CHEBI:15377"/>
        <dbReference type="ChEBI" id="CHEBI:15378"/>
        <dbReference type="ChEBI" id="CHEBI:33019"/>
        <dbReference type="ChEBI" id="CHEBI:169976"/>
        <dbReference type="ChEBI" id="CHEBI:172872"/>
    </reaction>
    <physiologicalReaction direction="left-to-right" evidence="22">
        <dbReference type="Rhea" id="RHEA:67605"/>
    </physiologicalReaction>
</comment>
<dbReference type="Gene3D" id="3.90.79.10">
    <property type="entry name" value="Nucleoside Triphosphate Pyrophosphohydrolase"/>
    <property type="match status" value="1"/>
</dbReference>
<dbReference type="GO" id="GO:0005737">
    <property type="term" value="C:cytoplasm"/>
    <property type="evidence" value="ECO:0007669"/>
    <property type="project" value="TreeGrafter"/>
</dbReference>
<keyword evidence="7" id="KW-0460">Magnesium</keyword>
<evidence type="ECO:0000256" key="2">
    <source>
        <dbReference type="ARBA" id="ARBA00004123"/>
    </source>
</evidence>
<gene>
    <name evidence="25" type="ORF">QYM36_018254</name>
</gene>
<evidence type="ECO:0000256" key="15">
    <source>
        <dbReference type="ARBA" id="ARBA00029673"/>
    </source>
</evidence>
<dbReference type="SUPFAM" id="SSF55811">
    <property type="entry name" value="Nudix"/>
    <property type="match status" value="1"/>
</dbReference>
<evidence type="ECO:0000256" key="5">
    <source>
        <dbReference type="ARBA" id="ARBA00022723"/>
    </source>
</evidence>